<comment type="caution">
    <text evidence="3">The sequence shown here is derived from an EMBL/GenBank/DDBJ whole genome shotgun (WGS) entry which is preliminary data.</text>
</comment>
<evidence type="ECO:0008006" key="5">
    <source>
        <dbReference type="Google" id="ProtNLM"/>
    </source>
</evidence>
<gene>
    <name evidence="3" type="ORF">US91_C0008G0056</name>
</gene>
<evidence type="ECO:0000313" key="4">
    <source>
        <dbReference type="Proteomes" id="UP000034022"/>
    </source>
</evidence>
<dbReference type="Proteomes" id="UP000034022">
    <property type="component" value="Unassembled WGS sequence"/>
</dbReference>
<reference evidence="3 4" key="1">
    <citation type="journal article" date="2015" name="Nature">
        <title>rRNA introns, odd ribosomes, and small enigmatic genomes across a large radiation of phyla.</title>
        <authorList>
            <person name="Brown C.T."/>
            <person name="Hug L.A."/>
            <person name="Thomas B.C."/>
            <person name="Sharon I."/>
            <person name="Castelle C.J."/>
            <person name="Singh A."/>
            <person name="Wilkins M.J."/>
            <person name="Williams K.H."/>
            <person name="Banfield J.F."/>
        </authorList>
    </citation>
    <scope>NUCLEOTIDE SEQUENCE [LARGE SCALE GENOMIC DNA]</scope>
</reference>
<name>A0A0G0MYF6_9BACT</name>
<evidence type="ECO:0000256" key="2">
    <source>
        <dbReference type="SAM" id="SignalP"/>
    </source>
</evidence>
<feature type="signal peptide" evidence="2">
    <location>
        <begin position="1"/>
        <end position="25"/>
    </location>
</feature>
<keyword evidence="2" id="KW-0732">Signal</keyword>
<keyword evidence="1" id="KW-1133">Transmembrane helix</keyword>
<organism evidence="3 4">
    <name type="scientific">Candidatus Falkowbacteria bacterium GW2011_GWE1_38_31</name>
    <dbReference type="NCBI Taxonomy" id="1618638"/>
    <lineage>
        <taxon>Bacteria</taxon>
        <taxon>Candidatus Falkowiibacteriota</taxon>
    </lineage>
</organism>
<feature type="transmembrane region" description="Helical" evidence="1">
    <location>
        <begin position="64"/>
        <end position="87"/>
    </location>
</feature>
<protein>
    <recommendedName>
        <fullName evidence="5">TrbC/VIRB2 family protein</fullName>
    </recommendedName>
</protein>
<feature type="chain" id="PRO_5002533723" description="TrbC/VIRB2 family protein" evidence="2">
    <location>
        <begin position="26"/>
        <end position="127"/>
    </location>
</feature>
<dbReference type="InterPro" id="IPR043993">
    <property type="entry name" value="T4SS_pilin"/>
</dbReference>
<dbReference type="Pfam" id="PF18895">
    <property type="entry name" value="T4SS_pilin"/>
    <property type="match status" value="1"/>
</dbReference>
<sequence length="127" mass="13457">MKKYILINFVIVCTILLVSISTCFAGECNPDTETCLKNPLGNTINDKEGNPSINVLVGQLINGVLGLVGSLALAMFIYGGFTWMLAAGDSGKVQKGKDILIWATIGIVVIFSAYAVVKFVLEGVLGT</sequence>
<dbReference type="EMBL" id="LBUU01000008">
    <property type="protein sequence ID" value="KKQ69936.1"/>
    <property type="molecule type" value="Genomic_DNA"/>
</dbReference>
<keyword evidence="1" id="KW-0812">Transmembrane</keyword>
<keyword evidence="1" id="KW-0472">Membrane</keyword>
<feature type="transmembrane region" description="Helical" evidence="1">
    <location>
        <begin position="99"/>
        <end position="121"/>
    </location>
</feature>
<evidence type="ECO:0000256" key="1">
    <source>
        <dbReference type="SAM" id="Phobius"/>
    </source>
</evidence>
<dbReference type="AlphaFoldDB" id="A0A0G0MYF6"/>
<accession>A0A0G0MYF6</accession>
<evidence type="ECO:0000313" key="3">
    <source>
        <dbReference type="EMBL" id="KKQ69936.1"/>
    </source>
</evidence>
<proteinExistence type="predicted"/>